<accession>I0GW11</accession>
<evidence type="ECO:0000259" key="3">
    <source>
        <dbReference type="Pfam" id="PF00857"/>
    </source>
</evidence>
<dbReference type="GO" id="GO:0016787">
    <property type="term" value="F:hydrolase activity"/>
    <property type="evidence" value="ECO:0007669"/>
    <property type="project" value="UniProtKB-KW"/>
</dbReference>
<protein>
    <submittedName>
        <fullName evidence="4">Putative hydrolase</fullName>
    </submittedName>
</protein>
<dbReference type="Pfam" id="PF00857">
    <property type="entry name" value="Isochorismatase"/>
    <property type="match status" value="1"/>
</dbReference>
<evidence type="ECO:0000313" key="4">
    <source>
        <dbReference type="EMBL" id="BAL84948.1"/>
    </source>
</evidence>
<dbReference type="PANTHER" id="PTHR43540:SF6">
    <property type="entry name" value="ISOCHORISMATASE-LIKE DOMAIN-CONTAINING PROTEIN"/>
    <property type="match status" value="1"/>
</dbReference>
<dbReference type="HOGENOM" id="CLU_068979_12_0_9"/>
<dbReference type="PATRIC" id="fig|927704.6.peg.3065"/>
<comment type="similarity">
    <text evidence="1">Belongs to the isochorismatase family.</text>
</comment>
<dbReference type="RefSeq" id="WP_014431158.1">
    <property type="nucleotide sequence ID" value="NC_017078.1"/>
</dbReference>
<dbReference type="KEGG" id="sri:SELR_pSRC101410"/>
<dbReference type="Proteomes" id="UP000007887">
    <property type="component" value="Plasmid pSRC1"/>
</dbReference>
<geneLocation type="plasmid" evidence="4 5">
    <name>pSRC1</name>
</geneLocation>
<name>I0GW11_SELRL</name>
<dbReference type="Gene3D" id="3.40.50.850">
    <property type="entry name" value="Isochorismatase-like"/>
    <property type="match status" value="1"/>
</dbReference>
<reference evidence="4 5" key="1">
    <citation type="submission" date="2011-10" db="EMBL/GenBank/DDBJ databases">
        <title>Whole genome sequence of Selenomonas ruminantium subsp. lactilytica TAM6421.</title>
        <authorList>
            <person name="Oguchi A."/>
            <person name="Ankai A."/>
            <person name="Kaneko J."/>
            <person name="Yamada-Narita S."/>
            <person name="Fukui S."/>
            <person name="Takahashi M."/>
            <person name="Onodera T."/>
            <person name="Kojima S."/>
            <person name="Fushimi T."/>
            <person name="Abe N."/>
            <person name="Kamio Y."/>
            <person name="Yamazaki S."/>
            <person name="Fujita N."/>
        </authorList>
    </citation>
    <scope>NUCLEOTIDE SEQUENCE [LARGE SCALE GENOMIC DNA]</scope>
    <source>
        <strain evidence="5">NBRC 103574 / TAM6421</strain>
        <plasmid evidence="4 5">pSRC1</plasmid>
    </source>
</reference>
<evidence type="ECO:0000256" key="1">
    <source>
        <dbReference type="ARBA" id="ARBA00006336"/>
    </source>
</evidence>
<evidence type="ECO:0000256" key="2">
    <source>
        <dbReference type="ARBA" id="ARBA00022801"/>
    </source>
</evidence>
<dbReference type="InterPro" id="IPR050272">
    <property type="entry name" value="Isochorismatase-like_hydrls"/>
</dbReference>
<feature type="domain" description="Isochorismatase-like" evidence="3">
    <location>
        <begin position="5"/>
        <end position="175"/>
    </location>
</feature>
<sequence length="184" mass="19915">MEKKILVVVDMQNDFTTGALGSKEAVSIIRNVSTKINAARRHGDMIIFTQDTHGDDYMQTEEGRNLPVPHCIKGTEGWQLVEGLQADGDNIFEKETFGSVKLGRFLEDMGTTGEGYTIELVGLCTDICVLSNVAIAKAAMPNAHIVVDAACCAGVTPASHDTALNAMKAIQVEVLHQGNEPWRN</sequence>
<dbReference type="InterPro" id="IPR036380">
    <property type="entry name" value="Isochorismatase-like_sf"/>
</dbReference>
<dbReference type="AlphaFoldDB" id="I0GW11"/>
<proteinExistence type="inferred from homology"/>
<organism evidence="4 5">
    <name type="scientific">Selenomonas ruminantium subsp. lactilytica (strain NBRC 103574 / TAM6421)</name>
    <dbReference type="NCBI Taxonomy" id="927704"/>
    <lineage>
        <taxon>Bacteria</taxon>
        <taxon>Bacillati</taxon>
        <taxon>Bacillota</taxon>
        <taxon>Negativicutes</taxon>
        <taxon>Selenomonadales</taxon>
        <taxon>Selenomonadaceae</taxon>
        <taxon>Selenomonas</taxon>
    </lineage>
</organism>
<gene>
    <name evidence="4" type="ordered locus">SELR_pSRC101410</name>
</gene>
<dbReference type="CDD" id="cd00431">
    <property type="entry name" value="cysteine_hydrolases"/>
    <property type="match status" value="1"/>
</dbReference>
<dbReference type="InterPro" id="IPR000868">
    <property type="entry name" value="Isochorismatase-like_dom"/>
</dbReference>
<dbReference type="OrthoDB" id="9796485at2"/>
<dbReference type="PANTHER" id="PTHR43540">
    <property type="entry name" value="PEROXYUREIDOACRYLATE/UREIDOACRYLATE AMIDOHYDROLASE-RELATED"/>
    <property type="match status" value="1"/>
</dbReference>
<dbReference type="SUPFAM" id="SSF52499">
    <property type="entry name" value="Isochorismatase-like hydrolases"/>
    <property type="match status" value="1"/>
</dbReference>
<dbReference type="EMBL" id="AP012299">
    <property type="protein sequence ID" value="BAL84948.1"/>
    <property type="molecule type" value="Genomic_DNA"/>
</dbReference>
<keyword evidence="2 4" id="KW-0378">Hydrolase</keyword>
<evidence type="ECO:0000313" key="5">
    <source>
        <dbReference type="Proteomes" id="UP000007887"/>
    </source>
</evidence>
<keyword evidence="4" id="KW-0614">Plasmid</keyword>